<evidence type="ECO:0008006" key="3">
    <source>
        <dbReference type="Google" id="ProtNLM"/>
    </source>
</evidence>
<gene>
    <name evidence="1" type="ORF">DFH08DRAFT_954459</name>
</gene>
<sequence>MSTRVCSRPLPSPRAKLTPLAASGVFSVGASILIDAPREKVWQILIDLPSYGKWNPFTRSMTVVSKSGSSLDDQTLVVGRLFISAVNIPPGMTPPRMSGTSLVTTLEHDNFRSAWVTPPAFGRGLCPWSGGRCSR</sequence>
<name>A0AAD7AFH5_9AGAR</name>
<reference evidence="1" key="1">
    <citation type="submission" date="2023-03" db="EMBL/GenBank/DDBJ databases">
        <title>Massive genome expansion in bonnet fungi (Mycena s.s.) driven by repeated elements and novel gene families across ecological guilds.</title>
        <authorList>
            <consortium name="Lawrence Berkeley National Laboratory"/>
            <person name="Harder C.B."/>
            <person name="Miyauchi S."/>
            <person name="Viragh M."/>
            <person name="Kuo A."/>
            <person name="Thoen E."/>
            <person name="Andreopoulos B."/>
            <person name="Lu D."/>
            <person name="Skrede I."/>
            <person name="Drula E."/>
            <person name="Henrissat B."/>
            <person name="Morin E."/>
            <person name="Kohler A."/>
            <person name="Barry K."/>
            <person name="LaButti K."/>
            <person name="Morin E."/>
            <person name="Salamov A."/>
            <person name="Lipzen A."/>
            <person name="Mereny Z."/>
            <person name="Hegedus B."/>
            <person name="Baldrian P."/>
            <person name="Stursova M."/>
            <person name="Weitz H."/>
            <person name="Taylor A."/>
            <person name="Grigoriev I.V."/>
            <person name="Nagy L.G."/>
            <person name="Martin F."/>
            <person name="Kauserud H."/>
        </authorList>
    </citation>
    <scope>NUCLEOTIDE SEQUENCE</scope>
    <source>
        <strain evidence="1">CBHHK002</strain>
    </source>
</reference>
<organism evidence="1 2">
    <name type="scientific">Mycena albidolilacea</name>
    <dbReference type="NCBI Taxonomy" id="1033008"/>
    <lineage>
        <taxon>Eukaryota</taxon>
        <taxon>Fungi</taxon>
        <taxon>Dikarya</taxon>
        <taxon>Basidiomycota</taxon>
        <taxon>Agaricomycotina</taxon>
        <taxon>Agaricomycetes</taxon>
        <taxon>Agaricomycetidae</taxon>
        <taxon>Agaricales</taxon>
        <taxon>Marasmiineae</taxon>
        <taxon>Mycenaceae</taxon>
        <taxon>Mycena</taxon>
    </lineage>
</organism>
<dbReference type="InterPro" id="IPR023393">
    <property type="entry name" value="START-like_dom_sf"/>
</dbReference>
<accession>A0AAD7AFH5</accession>
<dbReference type="AlphaFoldDB" id="A0AAD7AFH5"/>
<dbReference type="Gene3D" id="3.30.530.20">
    <property type="match status" value="1"/>
</dbReference>
<dbReference type="EMBL" id="JARIHO010000008">
    <property type="protein sequence ID" value="KAJ7357171.1"/>
    <property type="molecule type" value="Genomic_DNA"/>
</dbReference>
<keyword evidence="2" id="KW-1185">Reference proteome</keyword>
<protein>
    <recommendedName>
        <fullName evidence="3">SRPBCC domain-containing protein</fullName>
    </recommendedName>
</protein>
<evidence type="ECO:0000313" key="2">
    <source>
        <dbReference type="Proteomes" id="UP001218218"/>
    </source>
</evidence>
<comment type="caution">
    <text evidence="1">The sequence shown here is derived from an EMBL/GenBank/DDBJ whole genome shotgun (WGS) entry which is preliminary data.</text>
</comment>
<dbReference type="Pfam" id="PF10604">
    <property type="entry name" value="Polyketide_cyc2"/>
    <property type="match status" value="1"/>
</dbReference>
<dbReference type="InterPro" id="IPR019587">
    <property type="entry name" value="Polyketide_cyclase/dehydratase"/>
</dbReference>
<evidence type="ECO:0000313" key="1">
    <source>
        <dbReference type="EMBL" id="KAJ7357171.1"/>
    </source>
</evidence>
<dbReference type="SUPFAM" id="SSF55961">
    <property type="entry name" value="Bet v1-like"/>
    <property type="match status" value="1"/>
</dbReference>
<proteinExistence type="predicted"/>
<dbReference type="Proteomes" id="UP001218218">
    <property type="component" value="Unassembled WGS sequence"/>
</dbReference>